<evidence type="ECO:0000256" key="2">
    <source>
        <dbReference type="ARBA" id="ARBA00022801"/>
    </source>
</evidence>
<dbReference type="Gene3D" id="3.40.720.10">
    <property type="entry name" value="Alkaline Phosphatase, subunit A"/>
    <property type="match status" value="2"/>
</dbReference>
<feature type="domain" description="Sulfatase N-terminal" evidence="4">
    <location>
        <begin position="24"/>
        <end position="61"/>
    </location>
</feature>
<evidence type="ECO:0000313" key="5">
    <source>
        <dbReference type="EMBL" id="WDE97688.1"/>
    </source>
</evidence>
<gene>
    <name evidence="5" type="ORF">PQO03_17830</name>
</gene>
<feature type="chain" id="PRO_5046722881" evidence="3">
    <location>
        <begin position="21"/>
        <end position="490"/>
    </location>
</feature>
<dbReference type="EMBL" id="CP117812">
    <property type="protein sequence ID" value="WDE97688.1"/>
    <property type="molecule type" value="Genomic_DNA"/>
</dbReference>
<sequence length="490" mass="54133">MINKLLIASILLMANLHLQAESKPNIILIIADDLGLGDLGAYGSTMIKTPNIDKLAQQGWTVDVIADMNIDFIRRQQKETSPWYAITAYISPHSPWECDPKYSEPLEQKGYSKALAALYGMIEQMDEATGRIIKELEDSGEINNTVIIFSSDNGATPSCPLTGGTPMGSDDWKKRNPLGLRGEKSMVWQNALRVPFFIHWPKNIPAGERQQFGCYEDILPTILDLAGIDDSIVPNHLPLHGISLKSVLLNVQTKLPERYLLRTPVADKGSPNTWPTLLLDDPGALRYERVHNSMRGPRFVFHSLPGGKQALYDITNDAEEKNDVSTQYPELTNMLAKQCRKEWDALIASKRCFKMPSFLIGDLRYAGMTRCWAHLPPEVVPCNAAQSVSGTVTCPFSGLKGFSKKGDSASYSIDVRTAGIYEVSMKGDKLDKCGALSIQVAGTSFRPKKITSKKIIFGSVRLPKNVMDMLIIATSDGETASIQELQLDGK</sequence>
<evidence type="ECO:0000259" key="4">
    <source>
        <dbReference type="Pfam" id="PF00884"/>
    </source>
</evidence>
<evidence type="ECO:0000256" key="3">
    <source>
        <dbReference type="SAM" id="SignalP"/>
    </source>
</evidence>
<dbReference type="Proteomes" id="UP001214250">
    <property type="component" value="Chromosome 2"/>
</dbReference>
<dbReference type="InterPro" id="IPR017850">
    <property type="entry name" value="Alkaline_phosphatase_core_sf"/>
</dbReference>
<organism evidence="5 6">
    <name type="scientific">Lentisphaera profundi</name>
    <dbReference type="NCBI Taxonomy" id="1658616"/>
    <lineage>
        <taxon>Bacteria</taxon>
        <taxon>Pseudomonadati</taxon>
        <taxon>Lentisphaerota</taxon>
        <taxon>Lentisphaeria</taxon>
        <taxon>Lentisphaerales</taxon>
        <taxon>Lentisphaeraceae</taxon>
        <taxon>Lentisphaera</taxon>
    </lineage>
</organism>
<dbReference type="PANTHER" id="PTHR42693">
    <property type="entry name" value="ARYLSULFATASE FAMILY MEMBER"/>
    <property type="match status" value="1"/>
</dbReference>
<dbReference type="Gene3D" id="3.30.1120.10">
    <property type="match status" value="1"/>
</dbReference>
<dbReference type="PANTHER" id="PTHR42693:SF53">
    <property type="entry name" value="ENDO-4-O-SULFATASE"/>
    <property type="match status" value="1"/>
</dbReference>
<dbReference type="RefSeq" id="WP_274152232.1">
    <property type="nucleotide sequence ID" value="NZ_CP117812.1"/>
</dbReference>
<keyword evidence="2" id="KW-0378">Hydrolase</keyword>
<evidence type="ECO:0000256" key="1">
    <source>
        <dbReference type="ARBA" id="ARBA00008779"/>
    </source>
</evidence>
<dbReference type="InterPro" id="IPR000917">
    <property type="entry name" value="Sulfatase_N"/>
</dbReference>
<dbReference type="SUPFAM" id="SSF53649">
    <property type="entry name" value="Alkaline phosphatase-like"/>
    <property type="match status" value="1"/>
</dbReference>
<dbReference type="InterPro" id="IPR050738">
    <property type="entry name" value="Sulfatase"/>
</dbReference>
<feature type="signal peptide" evidence="3">
    <location>
        <begin position="1"/>
        <end position="20"/>
    </location>
</feature>
<dbReference type="Pfam" id="PF00884">
    <property type="entry name" value="Sulfatase"/>
    <property type="match status" value="2"/>
</dbReference>
<comment type="similarity">
    <text evidence="1">Belongs to the sulfatase family.</text>
</comment>
<name>A0ABY7VWP2_9BACT</name>
<feature type="domain" description="Sulfatase N-terminal" evidence="4">
    <location>
        <begin position="64"/>
        <end position="228"/>
    </location>
</feature>
<reference evidence="5 6" key="1">
    <citation type="submission" date="2023-02" db="EMBL/GenBank/DDBJ databases">
        <title>Genome sequence of Lentisphaera profundi SAORIC-696.</title>
        <authorList>
            <person name="Kim e."/>
            <person name="Cho J.-C."/>
            <person name="Choi A."/>
            <person name="Kang I."/>
        </authorList>
    </citation>
    <scope>NUCLEOTIDE SEQUENCE [LARGE SCALE GENOMIC DNA]</scope>
    <source>
        <strain evidence="5 6">SAORIC-696</strain>
    </source>
</reference>
<keyword evidence="3" id="KW-0732">Signal</keyword>
<keyword evidence="6" id="KW-1185">Reference proteome</keyword>
<protein>
    <submittedName>
        <fullName evidence="5">Sulfatase-like hydrolase/transferase</fullName>
    </submittedName>
</protein>
<evidence type="ECO:0000313" key="6">
    <source>
        <dbReference type="Proteomes" id="UP001214250"/>
    </source>
</evidence>
<accession>A0ABY7VWP2</accession>
<proteinExistence type="inferred from homology"/>